<organism evidence="1 2">
    <name type="scientific">Pseudaminobacter soli</name>
    <name type="common">ex Li et al. 2025</name>
    <dbReference type="NCBI Taxonomy" id="1295366"/>
    <lineage>
        <taxon>Bacteria</taxon>
        <taxon>Pseudomonadati</taxon>
        <taxon>Pseudomonadota</taxon>
        <taxon>Alphaproteobacteria</taxon>
        <taxon>Hyphomicrobiales</taxon>
        <taxon>Phyllobacteriaceae</taxon>
        <taxon>Pseudaminobacter</taxon>
    </lineage>
</organism>
<dbReference type="AlphaFoldDB" id="A0A2P7SDZ7"/>
<name>A0A2P7SDZ7_9HYPH</name>
<reference evidence="1 2" key="1">
    <citation type="submission" date="2018-03" db="EMBL/GenBank/DDBJ databases">
        <title>The draft genome of Mesorhizobium soli JCM 19897.</title>
        <authorList>
            <person name="Li L."/>
            <person name="Liu L."/>
            <person name="Liang L."/>
            <person name="Wang T."/>
            <person name="Zhang X."/>
        </authorList>
    </citation>
    <scope>NUCLEOTIDE SEQUENCE [LARGE SCALE GENOMIC DNA]</scope>
    <source>
        <strain evidence="1 2">JCM 19897</strain>
    </source>
</reference>
<dbReference type="Proteomes" id="UP000240653">
    <property type="component" value="Unassembled WGS sequence"/>
</dbReference>
<proteinExistence type="predicted"/>
<protein>
    <submittedName>
        <fullName evidence="1">Uncharacterized protein</fullName>
    </submittedName>
</protein>
<dbReference type="RefSeq" id="WP_106724198.1">
    <property type="nucleotide sequence ID" value="NZ_PXYL01000005.1"/>
</dbReference>
<accession>A0A2P7SDZ7</accession>
<sequence length="106" mass="11478">MTTTRALIFSLSMLVLSIGGLLFMAAQAKAQRASCFYLERIISDLHELRGEELAWSGTQRVNGATIRTMLFQSPHLTWTLVVSQHTTGCIIGQGSGASPVIIGRDA</sequence>
<dbReference type="EMBL" id="PXYL01000005">
    <property type="protein sequence ID" value="PSJ60732.1"/>
    <property type="molecule type" value="Genomic_DNA"/>
</dbReference>
<keyword evidence="2" id="KW-1185">Reference proteome</keyword>
<evidence type="ECO:0000313" key="2">
    <source>
        <dbReference type="Proteomes" id="UP000240653"/>
    </source>
</evidence>
<gene>
    <name evidence="1" type="ORF">C7I85_11860</name>
</gene>
<evidence type="ECO:0000313" key="1">
    <source>
        <dbReference type="EMBL" id="PSJ60732.1"/>
    </source>
</evidence>
<comment type="caution">
    <text evidence="1">The sequence shown here is derived from an EMBL/GenBank/DDBJ whole genome shotgun (WGS) entry which is preliminary data.</text>
</comment>